<dbReference type="PANTHER" id="PTHR48475:SF2">
    <property type="entry name" value="RIBONUCLEASE H"/>
    <property type="match status" value="1"/>
</dbReference>
<comment type="caution">
    <text evidence="1">The sequence shown here is derived from an EMBL/GenBank/DDBJ whole genome shotgun (WGS) entry which is preliminary data.</text>
</comment>
<keyword evidence="1" id="KW-0808">Transferase</keyword>
<gene>
    <name evidence="1" type="ORF">Tci_868889</name>
</gene>
<dbReference type="AlphaFoldDB" id="A0A699SHX4"/>
<organism evidence="1">
    <name type="scientific">Tanacetum cinerariifolium</name>
    <name type="common">Dalmatian daisy</name>
    <name type="synonym">Chrysanthemum cinerariifolium</name>
    <dbReference type="NCBI Taxonomy" id="118510"/>
    <lineage>
        <taxon>Eukaryota</taxon>
        <taxon>Viridiplantae</taxon>
        <taxon>Streptophyta</taxon>
        <taxon>Embryophyta</taxon>
        <taxon>Tracheophyta</taxon>
        <taxon>Spermatophyta</taxon>
        <taxon>Magnoliopsida</taxon>
        <taxon>eudicotyledons</taxon>
        <taxon>Gunneridae</taxon>
        <taxon>Pentapetalae</taxon>
        <taxon>asterids</taxon>
        <taxon>campanulids</taxon>
        <taxon>Asterales</taxon>
        <taxon>Asteraceae</taxon>
        <taxon>Asteroideae</taxon>
        <taxon>Anthemideae</taxon>
        <taxon>Anthemidinae</taxon>
        <taxon>Tanacetum</taxon>
    </lineage>
</organism>
<feature type="non-terminal residue" evidence="1">
    <location>
        <position position="167"/>
    </location>
</feature>
<sequence length="167" mass="18677">MREIHEGSCSMHSGPQSVVAKAIRLGLGEGIKSRLGERNKNWVEKLPHVLWAHRTMIKSSHGDTPFSLTYGTKAVIPTEIEMPTYCTAAVDMVNNDKELSLNLDLLEERRERAAICEAKAKSKMMKYYNARVHGIAFKTDDFVYRSNDASHAVAGGKLGPKWEGPYE</sequence>
<reference evidence="1" key="1">
    <citation type="journal article" date="2019" name="Sci. Rep.">
        <title>Draft genome of Tanacetum cinerariifolium, the natural source of mosquito coil.</title>
        <authorList>
            <person name="Yamashiro T."/>
            <person name="Shiraishi A."/>
            <person name="Satake H."/>
            <person name="Nakayama K."/>
        </authorList>
    </citation>
    <scope>NUCLEOTIDE SEQUENCE</scope>
</reference>
<dbReference type="GO" id="GO:0003964">
    <property type="term" value="F:RNA-directed DNA polymerase activity"/>
    <property type="evidence" value="ECO:0007669"/>
    <property type="project" value="UniProtKB-KW"/>
</dbReference>
<name>A0A699SHX4_TANCI</name>
<dbReference type="GO" id="GO:0003676">
    <property type="term" value="F:nucleic acid binding"/>
    <property type="evidence" value="ECO:0007669"/>
    <property type="project" value="InterPro"/>
</dbReference>
<dbReference type="InterPro" id="IPR036397">
    <property type="entry name" value="RNaseH_sf"/>
</dbReference>
<dbReference type="PANTHER" id="PTHR48475">
    <property type="entry name" value="RIBONUCLEASE H"/>
    <property type="match status" value="1"/>
</dbReference>
<keyword evidence="1" id="KW-0695">RNA-directed DNA polymerase</keyword>
<dbReference type="Gene3D" id="3.30.420.10">
    <property type="entry name" value="Ribonuclease H-like superfamily/Ribonuclease H"/>
    <property type="match status" value="1"/>
</dbReference>
<keyword evidence="1" id="KW-0548">Nucleotidyltransferase</keyword>
<dbReference type="EMBL" id="BKCJ011163030">
    <property type="protein sequence ID" value="GFC96919.1"/>
    <property type="molecule type" value="Genomic_DNA"/>
</dbReference>
<proteinExistence type="predicted"/>
<evidence type="ECO:0000313" key="1">
    <source>
        <dbReference type="EMBL" id="GFC96919.1"/>
    </source>
</evidence>
<protein>
    <submittedName>
        <fullName evidence="1">Reverse transcriptase domain-containing protein</fullName>
    </submittedName>
</protein>
<accession>A0A699SHX4</accession>